<comment type="caution">
    <text evidence="14">Lacks conserved residue(s) required for the propagation of feature annotation.</text>
</comment>
<feature type="binding site" description="in other chain" evidence="14">
    <location>
        <begin position="281"/>
        <end position="284"/>
    </location>
    <ligand>
        <name>substrate</name>
        <note>ligand shared between dimeric partners</note>
    </ligand>
</feature>
<evidence type="ECO:0000256" key="5">
    <source>
        <dbReference type="ARBA" id="ARBA00022533"/>
    </source>
</evidence>
<dbReference type="GO" id="GO:0005739">
    <property type="term" value="C:mitochondrion"/>
    <property type="evidence" value="ECO:0007669"/>
    <property type="project" value="TreeGrafter"/>
</dbReference>
<dbReference type="EMBL" id="MVBO01000084">
    <property type="protein sequence ID" value="OZJ03459.1"/>
    <property type="molecule type" value="Genomic_DNA"/>
</dbReference>
<dbReference type="GO" id="GO:0030388">
    <property type="term" value="P:fructose 1,6-bisphosphate metabolic process"/>
    <property type="evidence" value="ECO:0007669"/>
    <property type="project" value="TreeGrafter"/>
</dbReference>
<dbReference type="InterPro" id="IPR035966">
    <property type="entry name" value="PKF_sf"/>
</dbReference>
<dbReference type="Proteomes" id="UP000242875">
    <property type="component" value="Unassembled WGS sequence"/>
</dbReference>
<evidence type="ECO:0000256" key="6">
    <source>
        <dbReference type="ARBA" id="ARBA00022679"/>
    </source>
</evidence>
<comment type="activity regulation">
    <text evidence="14">Allosterically activated by ADP, AMP, or fructose 2,6-bisphosphate, and allosterically inhibited by ATP or citrate.</text>
</comment>
<keyword evidence="10 14" id="KW-0067">ATP-binding</keyword>
<evidence type="ECO:0000256" key="7">
    <source>
        <dbReference type="ARBA" id="ARBA00022723"/>
    </source>
</evidence>
<evidence type="ECO:0000256" key="14">
    <source>
        <dbReference type="HAMAP-Rule" id="MF_03184"/>
    </source>
</evidence>
<dbReference type="EC" id="2.7.1.11" evidence="14"/>
<dbReference type="Gene3D" id="3.40.50.450">
    <property type="match status" value="2"/>
</dbReference>
<dbReference type="InterPro" id="IPR022953">
    <property type="entry name" value="ATP_PFK"/>
</dbReference>
<evidence type="ECO:0000256" key="12">
    <source>
        <dbReference type="ARBA" id="ARBA00023152"/>
    </source>
</evidence>
<comment type="caution">
    <text evidence="17">The sequence shown here is derived from an EMBL/GenBank/DDBJ whole genome shotgun (WGS) entry which is preliminary data.</text>
</comment>
<dbReference type="PANTHER" id="PTHR13697">
    <property type="entry name" value="PHOSPHOFRUCTOKINASE"/>
    <property type="match status" value="1"/>
</dbReference>
<dbReference type="GO" id="GO:0005524">
    <property type="term" value="F:ATP binding"/>
    <property type="evidence" value="ECO:0007669"/>
    <property type="project" value="UniProtKB-KW"/>
</dbReference>
<dbReference type="GO" id="GO:0046872">
    <property type="term" value="F:metal ion binding"/>
    <property type="evidence" value="ECO:0007669"/>
    <property type="project" value="UniProtKB-KW"/>
</dbReference>
<evidence type="ECO:0000256" key="11">
    <source>
        <dbReference type="ARBA" id="ARBA00022842"/>
    </source>
</evidence>
<feature type="binding site" description="in other chain" evidence="14">
    <location>
        <begin position="155"/>
        <end position="157"/>
    </location>
    <ligand>
        <name>substrate</name>
        <note>ligand shared between dimeric partners</note>
    </ligand>
</feature>
<feature type="binding site" description="in other chain" evidence="14">
    <location>
        <begin position="199"/>
        <end position="201"/>
    </location>
    <ligand>
        <name>substrate</name>
        <note>ligand shared between dimeric partners</note>
    </ligand>
</feature>
<feature type="binding site" description="in other chain" evidence="14">
    <location>
        <begin position="505"/>
        <end position="509"/>
    </location>
    <ligand>
        <name>beta-D-fructose 2,6-bisphosphate</name>
        <dbReference type="ChEBI" id="CHEBI:58579"/>
        <note>allosteric activator; ligand shared between dimeric partners</note>
    </ligand>
</feature>
<feature type="binding site" evidence="14">
    <location>
        <position position="543"/>
    </location>
    <ligand>
        <name>beta-D-fructose 2,6-bisphosphate</name>
        <dbReference type="ChEBI" id="CHEBI:58579"/>
        <note>allosteric activator; ligand shared between dimeric partners</note>
    </ligand>
</feature>
<evidence type="ECO:0000256" key="15">
    <source>
        <dbReference type="PIRNR" id="PIRNR000533"/>
    </source>
</evidence>
<feature type="binding site" description="in other chain" evidence="14">
    <location>
        <begin position="550"/>
        <end position="552"/>
    </location>
    <ligand>
        <name>beta-D-fructose 2,6-bisphosphate</name>
        <dbReference type="ChEBI" id="CHEBI:58579"/>
        <note>allosteric activator; ligand shared between dimeric partners</note>
    </ligand>
</feature>
<feature type="domain" description="Phosphofructokinase" evidence="16">
    <location>
        <begin position="379"/>
        <end position="665"/>
    </location>
</feature>
<comment type="cofactor">
    <cofactor evidence="1 14">
        <name>Mg(2+)</name>
        <dbReference type="ChEBI" id="CHEBI:18420"/>
    </cofactor>
</comment>
<dbReference type="PIRSF" id="PIRSF000533">
    <property type="entry name" value="ATP_PFK_euk"/>
    <property type="match status" value="1"/>
</dbReference>
<evidence type="ECO:0000256" key="2">
    <source>
        <dbReference type="ARBA" id="ARBA00004496"/>
    </source>
</evidence>
<keyword evidence="4 14" id="KW-0963">Cytoplasm</keyword>
<feature type="region of interest" description="Interdomain linker" evidence="14">
    <location>
        <begin position="365"/>
        <end position="378"/>
    </location>
</feature>
<dbReference type="PRINTS" id="PR00476">
    <property type="entry name" value="PHFRCTKINASE"/>
</dbReference>
<comment type="catalytic activity">
    <reaction evidence="13 14 15">
        <text>beta-D-fructose 6-phosphate + ATP = beta-D-fructose 1,6-bisphosphate + ADP + H(+)</text>
        <dbReference type="Rhea" id="RHEA:16109"/>
        <dbReference type="ChEBI" id="CHEBI:15378"/>
        <dbReference type="ChEBI" id="CHEBI:30616"/>
        <dbReference type="ChEBI" id="CHEBI:32966"/>
        <dbReference type="ChEBI" id="CHEBI:57634"/>
        <dbReference type="ChEBI" id="CHEBI:456216"/>
        <dbReference type="EC" id="2.7.1.11"/>
    </reaction>
</comment>
<evidence type="ECO:0000256" key="1">
    <source>
        <dbReference type="ARBA" id="ARBA00001946"/>
    </source>
</evidence>
<feature type="binding site" description="in other chain" evidence="14">
    <location>
        <position position="247"/>
    </location>
    <ligand>
        <name>substrate</name>
        <note>ligand shared between dimeric partners</note>
    </ligand>
</feature>
<feature type="domain" description="Phosphofructokinase" evidence="16">
    <location>
        <begin position="8"/>
        <end position="307"/>
    </location>
</feature>
<feature type="binding site" evidence="14">
    <location>
        <begin position="79"/>
        <end position="80"/>
    </location>
    <ligand>
        <name>ATP</name>
        <dbReference type="ChEBI" id="CHEBI:30616"/>
    </ligand>
</feature>
<feature type="binding site" description="in other chain" evidence="14">
    <location>
        <position position="725"/>
    </location>
    <ligand>
        <name>beta-D-fructose 2,6-bisphosphate</name>
        <dbReference type="ChEBI" id="CHEBI:58579"/>
        <note>allosteric activator; ligand shared between dimeric partners</note>
    </ligand>
</feature>
<name>A0A261XYL0_9FUNG</name>
<dbReference type="InterPro" id="IPR009161">
    <property type="entry name" value="6-Pfructokinase_euk"/>
</dbReference>
<gene>
    <name evidence="17" type="ORF">BZG36_02750</name>
</gene>
<sequence>MSSRVRKRIGVLTSGGDSPGMNPAVRAIVRTGIARGCEVFAIYEGYQGLVDGGDKIRKLEWEDVHGWLRVGGTLIGTARCMSFKTHEGRLQAAENLIKRGIDALIVCGGDGSLTGADIFRAEWPQLVQELVQMGRCSKKEVEPHQFFTIVGLVGSIDNDMSSTDITIGAVTSLHRICESVDCIASTAISHSRAFVVEVMGRHCGCCGADFVFLPERPPSTDWASEVCGVVERHRAQGKRQTTVIVAEGAIDAELNPIKCEDVKKVLAEHLGLDTRVTTLGHVQRGGAPAAYDRNLGTIQGVEAIEAVLRAKPNTESPMIGMRENQVTWTHEVAEAIRRKDFARAMELRDPEFAEEYAAYISSTIVDTRSIKLPENEHLNIGIVHVGAPAGGMNAATRVAVRFALNRGHKPIAIHNGFKGLMDGNFEEMSWFSVDGWNAKGGSELGTNRTLPQSDLGAVAYQLQKYGIEALLIIGGFEGFKALQQLEAARDHYPNFQIPMVQIPATISNNVPGTEYSLGSDTSLNAVTVCCDAIAQSASASRRRVFVVETQGGKTGYLSVFGGLATGAITVYVPEEGVNLERIRKDIDHMRHLFKSDNPKRSLGRIVLRTESVSQTYTTEVLSQMYMEEGQHLFDSRTSILGYIQQGVTTSPMDRIRAARQAYKAILYMEEKAKGALGRTDDVRAAAIPMRICNDFDSAVIIGIKGSSVIFTSIREALRETDMENRKSRKAWWWSYRPLIDVLSLKVAHANGIPDWTVEKVEEALRSIECDSRYY</sequence>
<dbReference type="GO" id="GO:0006002">
    <property type="term" value="P:fructose 6-phosphate metabolic process"/>
    <property type="evidence" value="ECO:0007669"/>
    <property type="project" value="InterPro"/>
</dbReference>
<keyword evidence="9 14" id="KW-0418">Kinase</keyword>
<dbReference type="HAMAP" id="MF_03184">
    <property type="entry name" value="Phosphofructokinase_I_E"/>
    <property type="match status" value="1"/>
</dbReference>
<feature type="binding site" evidence="14">
    <location>
        <position position="110"/>
    </location>
    <ligand>
        <name>Mg(2+)</name>
        <dbReference type="ChEBI" id="CHEBI:18420"/>
        <note>catalytic</note>
    </ligand>
</feature>
<comment type="similarity">
    <text evidence="15">Belongs to the phosphofructokinase type A (PFKA) family. ATP-dependent PFK group I subfamily. Eukaryotic two domain clade "E" sub-subfamily.</text>
</comment>
<dbReference type="InterPro" id="IPR000023">
    <property type="entry name" value="Phosphofructokinase_dom"/>
</dbReference>
<comment type="subcellular location">
    <subcellularLocation>
        <location evidence="2 14">Cytoplasm</location>
    </subcellularLocation>
</comment>
<dbReference type="SUPFAM" id="SSF53784">
    <property type="entry name" value="Phosphofructokinase"/>
    <property type="match status" value="2"/>
</dbReference>
<keyword evidence="7 14" id="KW-0479">Metal-binding</keyword>
<organism evidence="17 18">
    <name type="scientific">Bifiguratus adelaidae</name>
    <dbReference type="NCBI Taxonomy" id="1938954"/>
    <lineage>
        <taxon>Eukaryota</taxon>
        <taxon>Fungi</taxon>
        <taxon>Fungi incertae sedis</taxon>
        <taxon>Mucoromycota</taxon>
        <taxon>Mucoromycotina</taxon>
        <taxon>Endogonomycetes</taxon>
        <taxon>Endogonales</taxon>
        <taxon>Endogonales incertae sedis</taxon>
        <taxon>Bifiguratus</taxon>
    </lineage>
</organism>
<dbReference type="GO" id="GO:0070095">
    <property type="term" value="F:fructose-6-phosphate binding"/>
    <property type="evidence" value="ECO:0007669"/>
    <property type="project" value="TreeGrafter"/>
</dbReference>
<comment type="similarity">
    <text evidence="14">Belongs to the phosphofructokinase type A (PFKA) family. ATP-dependent PFK group I subfamily. Eukaryotic two domain clade 'E' sub-subfamily.</text>
</comment>
<feature type="binding site" evidence="14">
    <location>
        <position position="16"/>
    </location>
    <ligand>
        <name>ATP</name>
        <dbReference type="ChEBI" id="CHEBI:30616"/>
    </ligand>
</feature>
<evidence type="ECO:0000259" key="16">
    <source>
        <dbReference type="Pfam" id="PF00365"/>
    </source>
</evidence>
<evidence type="ECO:0000256" key="4">
    <source>
        <dbReference type="ARBA" id="ARBA00022490"/>
    </source>
</evidence>
<dbReference type="PANTHER" id="PTHR13697:SF4">
    <property type="entry name" value="ATP-DEPENDENT 6-PHOSPHOFRUCTOKINASE"/>
    <property type="match status" value="1"/>
</dbReference>
<keyword evidence="6 14" id="KW-0808">Transferase</keyword>
<evidence type="ECO:0000256" key="13">
    <source>
        <dbReference type="ARBA" id="ARBA00048070"/>
    </source>
</evidence>
<dbReference type="GO" id="GO:0048029">
    <property type="term" value="F:monosaccharide binding"/>
    <property type="evidence" value="ECO:0007669"/>
    <property type="project" value="TreeGrafter"/>
</dbReference>
<keyword evidence="12 14" id="KW-0324">Glycolysis</keyword>
<feature type="active site" description="Proton acceptor" evidence="14">
    <location>
        <position position="157"/>
    </location>
</feature>
<dbReference type="Gene3D" id="3.40.50.460">
    <property type="entry name" value="Phosphofructokinase domain"/>
    <property type="match status" value="2"/>
</dbReference>
<accession>A0A261XYL0</accession>
<dbReference type="FunFam" id="3.40.50.460:FF:000008">
    <property type="entry name" value="ATP-dependent 6-phosphofructokinase"/>
    <property type="match status" value="1"/>
</dbReference>
<evidence type="ECO:0000256" key="10">
    <source>
        <dbReference type="ARBA" id="ARBA00022840"/>
    </source>
</evidence>
<feature type="binding site" evidence="14">
    <location>
        <position position="636"/>
    </location>
    <ligand>
        <name>beta-D-fructose 2,6-bisphosphate</name>
        <dbReference type="ChEBI" id="CHEBI:58579"/>
        <note>allosteric activator; ligand shared between dimeric partners</note>
    </ligand>
</feature>
<evidence type="ECO:0000256" key="3">
    <source>
        <dbReference type="ARBA" id="ARBA00004679"/>
    </source>
</evidence>
<keyword evidence="11 14" id="KW-0460">Magnesium</keyword>
<dbReference type="GO" id="GO:0061621">
    <property type="term" value="P:canonical glycolysis"/>
    <property type="evidence" value="ECO:0007669"/>
    <property type="project" value="TreeGrafter"/>
</dbReference>
<keyword evidence="18" id="KW-1185">Reference proteome</keyword>
<evidence type="ECO:0000313" key="18">
    <source>
        <dbReference type="Proteomes" id="UP000242875"/>
    </source>
</evidence>
<comment type="subunit">
    <text evidence="14">Homotetramer.</text>
</comment>
<dbReference type="GO" id="GO:0016208">
    <property type="term" value="F:AMP binding"/>
    <property type="evidence" value="ECO:0007669"/>
    <property type="project" value="TreeGrafter"/>
</dbReference>
<feature type="binding site" description="in other chain" evidence="14">
    <location>
        <position position="448"/>
    </location>
    <ligand>
        <name>beta-D-fructose 2,6-bisphosphate</name>
        <dbReference type="ChEBI" id="CHEBI:58579"/>
        <note>allosteric activator; ligand shared between dimeric partners</note>
    </ligand>
</feature>
<feature type="binding site" description="in other chain" evidence="14">
    <location>
        <position position="610"/>
    </location>
    <ligand>
        <name>beta-D-fructose 2,6-bisphosphate</name>
        <dbReference type="ChEBI" id="CHEBI:58579"/>
        <note>allosteric activator; ligand shared between dimeric partners</note>
    </ligand>
</feature>
<dbReference type="UniPathway" id="UPA00109">
    <property type="reaction ID" value="UER00182"/>
</dbReference>
<feature type="binding site" evidence="14">
    <location>
        <position position="192"/>
    </location>
    <ligand>
        <name>substrate</name>
        <note>ligand shared between dimeric partners</note>
    </ligand>
</feature>
<evidence type="ECO:0000256" key="9">
    <source>
        <dbReference type="ARBA" id="ARBA00022777"/>
    </source>
</evidence>
<feature type="binding site" evidence="14">
    <location>
        <position position="275"/>
    </location>
    <ligand>
        <name>substrate</name>
        <note>ligand shared between dimeric partners</note>
    </ligand>
</feature>
<comment type="function">
    <text evidence="14">Catalyzes the phosphorylation of D-fructose 6-phosphate to fructose 1,6-bisphosphate by ATP, the first committing step of glycolysis.</text>
</comment>
<evidence type="ECO:0000313" key="17">
    <source>
        <dbReference type="EMBL" id="OZJ03459.1"/>
    </source>
</evidence>
<dbReference type="OrthoDB" id="537915at2759"/>
<dbReference type="GO" id="GO:0005945">
    <property type="term" value="C:6-phosphofructokinase complex"/>
    <property type="evidence" value="ECO:0007669"/>
    <property type="project" value="TreeGrafter"/>
</dbReference>
<keyword evidence="8 14" id="KW-0547">Nucleotide-binding</keyword>
<dbReference type="NCBIfam" id="TIGR02478">
    <property type="entry name" value="6PF1K_euk"/>
    <property type="match status" value="1"/>
</dbReference>
<dbReference type="PROSITE" id="PS00433">
    <property type="entry name" value="PHOSPHOFRUCTOKINASE"/>
    <property type="match status" value="1"/>
</dbReference>
<proteinExistence type="inferred from homology"/>
<reference evidence="17 18" key="1">
    <citation type="journal article" date="2017" name="Mycologia">
        <title>Bifiguratus adelaidae, gen. et sp. nov., a new member of Mucoromycotina in endophytic and soil-dwelling habitats.</title>
        <authorList>
            <person name="Torres-Cruz T.J."/>
            <person name="Billingsley Tobias T.L."/>
            <person name="Almatruk M."/>
            <person name="Hesse C."/>
            <person name="Kuske C.R."/>
            <person name="Desiro A."/>
            <person name="Benucci G.M."/>
            <person name="Bonito G."/>
            <person name="Stajich J.E."/>
            <person name="Dunlap C."/>
            <person name="Arnold A.E."/>
            <person name="Porras-Alfaro A."/>
        </authorList>
    </citation>
    <scope>NUCLEOTIDE SEQUENCE [LARGE SCALE GENOMIC DNA]</scope>
    <source>
        <strain evidence="17 18">AZ0501</strain>
    </source>
</reference>
<feature type="region of interest" description="C-terminal regulatory PFK domain 2" evidence="14">
    <location>
        <begin position="379"/>
        <end position="774"/>
    </location>
</feature>
<feature type="region of interest" description="N-terminal catalytic PFK domain 1" evidence="14">
    <location>
        <begin position="1"/>
        <end position="364"/>
    </location>
</feature>
<dbReference type="AlphaFoldDB" id="A0A261XYL0"/>
<dbReference type="GO" id="GO:0042802">
    <property type="term" value="F:identical protein binding"/>
    <property type="evidence" value="ECO:0007669"/>
    <property type="project" value="TreeGrafter"/>
</dbReference>
<protein>
    <recommendedName>
        <fullName evidence="14">ATP-dependent 6-phosphofructokinase</fullName>
        <shortName evidence="14">ATP-PFK</shortName>
        <shortName evidence="14">Phosphofructokinase</shortName>
        <ecNumber evidence="14">2.7.1.11</ecNumber>
    </recommendedName>
    <alternativeName>
        <fullName evidence="14">Phosphohexokinase</fullName>
    </alternativeName>
</protein>
<dbReference type="GO" id="GO:0003872">
    <property type="term" value="F:6-phosphofructokinase activity"/>
    <property type="evidence" value="ECO:0007669"/>
    <property type="project" value="UniProtKB-UniRule"/>
</dbReference>
<dbReference type="InterPro" id="IPR015912">
    <property type="entry name" value="Phosphofructokinase_CS"/>
</dbReference>
<feature type="binding site" evidence="14">
    <location>
        <begin position="109"/>
        <end position="112"/>
    </location>
    <ligand>
        <name>ATP</name>
        <dbReference type="ChEBI" id="CHEBI:30616"/>
    </ligand>
</feature>
<keyword evidence="5 14" id="KW-0021">Allosteric enzyme</keyword>
<comment type="pathway">
    <text evidence="3 14 15">Carbohydrate degradation; glycolysis; D-glyceraldehyde 3-phosphate and glycerone phosphate from D-glucose: step 3/4.</text>
</comment>
<evidence type="ECO:0000256" key="8">
    <source>
        <dbReference type="ARBA" id="ARBA00022741"/>
    </source>
</evidence>
<dbReference type="Pfam" id="PF00365">
    <property type="entry name" value="PFK"/>
    <property type="match status" value="2"/>
</dbReference>